<evidence type="ECO:0000256" key="3">
    <source>
        <dbReference type="SAM" id="MobiDB-lite"/>
    </source>
</evidence>
<keyword evidence="4" id="KW-0472">Membrane</keyword>
<reference evidence="6 7" key="1">
    <citation type="submission" date="2024-02" db="EMBL/GenBank/DDBJ databases">
        <authorList>
            <person name="Chen Y."/>
            <person name="Shah S."/>
            <person name="Dougan E. K."/>
            <person name="Thang M."/>
            <person name="Chan C."/>
        </authorList>
    </citation>
    <scope>NUCLEOTIDE SEQUENCE [LARGE SCALE GENOMIC DNA]</scope>
</reference>
<keyword evidence="5" id="KW-0732">Signal</keyword>
<evidence type="ECO:0000256" key="5">
    <source>
        <dbReference type="SAM" id="SignalP"/>
    </source>
</evidence>
<feature type="transmembrane region" description="Helical" evidence="4">
    <location>
        <begin position="909"/>
        <end position="932"/>
    </location>
</feature>
<dbReference type="Proteomes" id="UP001642464">
    <property type="component" value="Unassembled WGS sequence"/>
</dbReference>
<name>A0ABP0KTT0_9DINO</name>
<feature type="chain" id="PRO_5045281200" evidence="5">
    <location>
        <begin position="21"/>
        <end position="1180"/>
    </location>
</feature>
<feature type="signal peptide" evidence="5">
    <location>
        <begin position="1"/>
        <end position="20"/>
    </location>
</feature>
<feature type="transmembrane region" description="Helical" evidence="4">
    <location>
        <begin position="953"/>
        <end position="972"/>
    </location>
</feature>
<dbReference type="InterPro" id="IPR052941">
    <property type="entry name" value="StomDev_PlantInt_Reg"/>
</dbReference>
<feature type="transmembrane region" description="Helical" evidence="4">
    <location>
        <begin position="840"/>
        <end position="858"/>
    </location>
</feature>
<dbReference type="SMART" id="SM00369">
    <property type="entry name" value="LRR_TYP"/>
    <property type="match status" value="6"/>
</dbReference>
<dbReference type="EMBL" id="CAXAMM010012625">
    <property type="protein sequence ID" value="CAK9029392.1"/>
    <property type="molecule type" value="Genomic_DNA"/>
</dbReference>
<dbReference type="InterPro" id="IPR032675">
    <property type="entry name" value="LRR_dom_sf"/>
</dbReference>
<evidence type="ECO:0000256" key="4">
    <source>
        <dbReference type="SAM" id="Phobius"/>
    </source>
</evidence>
<comment type="caution">
    <text evidence="6">The sequence shown here is derived from an EMBL/GenBank/DDBJ whole genome shotgun (WGS) entry which is preliminary data.</text>
</comment>
<dbReference type="PANTHER" id="PTHR48004:SF59">
    <property type="entry name" value="LEUCINE-RICH REPEAT-CONTAINING N-TERMINAL PLANT-TYPE DOMAIN-CONTAINING PROTEIN"/>
    <property type="match status" value="1"/>
</dbReference>
<dbReference type="SUPFAM" id="SSF52058">
    <property type="entry name" value="L domain-like"/>
    <property type="match status" value="1"/>
</dbReference>
<feature type="transmembrane region" description="Helical" evidence="4">
    <location>
        <begin position="719"/>
        <end position="738"/>
    </location>
</feature>
<keyword evidence="7" id="KW-1185">Reference proteome</keyword>
<dbReference type="PROSITE" id="PS51450">
    <property type="entry name" value="LRR"/>
    <property type="match status" value="2"/>
</dbReference>
<keyword evidence="2" id="KW-0677">Repeat</keyword>
<evidence type="ECO:0000313" key="6">
    <source>
        <dbReference type="EMBL" id="CAK9029392.1"/>
    </source>
</evidence>
<feature type="region of interest" description="Disordered" evidence="3">
    <location>
        <begin position="1052"/>
        <end position="1076"/>
    </location>
</feature>
<keyword evidence="1" id="KW-0433">Leucine-rich repeat</keyword>
<organism evidence="6 7">
    <name type="scientific">Durusdinium trenchii</name>
    <dbReference type="NCBI Taxonomy" id="1381693"/>
    <lineage>
        <taxon>Eukaryota</taxon>
        <taxon>Sar</taxon>
        <taxon>Alveolata</taxon>
        <taxon>Dinophyceae</taxon>
        <taxon>Suessiales</taxon>
        <taxon>Symbiodiniaceae</taxon>
        <taxon>Durusdinium</taxon>
    </lineage>
</organism>
<dbReference type="Gene3D" id="3.80.10.10">
    <property type="entry name" value="Ribonuclease Inhibitor"/>
    <property type="match status" value="3"/>
</dbReference>
<feature type="transmembrane region" description="Helical" evidence="4">
    <location>
        <begin position="666"/>
        <end position="688"/>
    </location>
</feature>
<feature type="transmembrane region" description="Helical" evidence="4">
    <location>
        <begin position="621"/>
        <end position="646"/>
    </location>
</feature>
<evidence type="ECO:0000313" key="7">
    <source>
        <dbReference type="Proteomes" id="UP001642464"/>
    </source>
</evidence>
<sequence>MPAGISLVLCILLPWNVANSADMDILPGILKDLGLPDEDLLPYESYKHRLENKTLRCKQIPRDIVSLRTIKGHCRVTAIEIHTKNLIGHLSKEIRHLTMLRMINLRSNRLTGPIFDLGALISLQVLDLSGNLLSGPIPNLPDSLVQIFLSNNNLTGRVPSLGKFEKLQQLYLAGNQLSGHIPRELGGMRKLQKLSFARNQLKGSIPGDLCKGGLRSVSLAYNRLNGTISEEVIWNCTALQKLNLGHNFLTGEIPPAPLMQDTSFRLKQLRLNDNQLEGPIPSLEKLEKLVELSLAGNKLTGSIRALALGMPSLQTLDLSRNLLEGVIPNLRNLTALKHLSLEHNFFSGPFPDTFCHMALVSLHLNYNHFSGELPDCFEWSSSFRNLMVLFLGNNHFSGPLPDLTSLEHLAVVTLHMNAFSGPLPTLATNVSVATFHDNELSGAIPNMKLRKRCIDNERFYLRGLTCKRIGKKLKQRRLRCEEIATKYHKDPGALLANCPRTCDACWKSELWPSITLHSNRLSGEVPSQMSADRSVEVRALAVMGNMLGVGEELNATWIHDEEEQEFLYNSRASFTSERMIVIQFSVLVIIGWPLKRWIESALRIKHANAVGRKLMKSYVKVLRITSGIAAFSVFILPMYFCSSRYYTRAGRTLSRSMAAYLESDVFEVLVVFAWSLMAAFNSVAVITLKDDRALPKTNQNGYDFDLDLILKMCHYGAPFFSTFIVDLLLAGLLSRVFSKATGLKADRLLMMMKLCSEWLSPVVATVLLHENCAAGWKHFFWKVCRDKKQAYFDWKVFDDVILTTQEICHFDLQDFRWFTDGACSRSVVESMGTFLIKKTLLKAILIPSILALAFHLLLGRNEFHSERTRRCFSGFLSWLKGKVTKTMNSMPQHVQLTTWLEIAVIWGPLVPLLSIALLAAVATNFLLVQFALSHVGLSTDANDTNDLKASVSYTYLHIAVITSGAMQIWYVLSTKMLGGFLLLPVQIFVMFPQTLLRPALTWLPLSIQNWLKFDETPNDAGPSSIELAETSGGAGRRTWLRTSQDLAAEAEDLREAAGASEPPRLRGKSPLRRGEPVATSEVKVLVTRAARRTAGRSLMVPRPEQLKALQQRFAWERAGATCRSAGAAGALPLKFGAALKCFDPACCPPGADIDARSAGGYGRAPPKRVEIVEQLLSTLC</sequence>
<dbReference type="InterPro" id="IPR003591">
    <property type="entry name" value="Leu-rich_rpt_typical-subtyp"/>
</dbReference>
<keyword evidence="4" id="KW-1133">Transmembrane helix</keyword>
<accession>A0ABP0KTT0</accession>
<keyword evidence="4" id="KW-0812">Transmembrane</keyword>
<dbReference type="InterPro" id="IPR001611">
    <property type="entry name" value="Leu-rich_rpt"/>
</dbReference>
<dbReference type="Pfam" id="PF00560">
    <property type="entry name" value="LRR_1"/>
    <property type="match status" value="6"/>
</dbReference>
<proteinExistence type="predicted"/>
<dbReference type="PANTHER" id="PTHR48004">
    <property type="entry name" value="OS01G0149700 PROTEIN"/>
    <property type="match status" value="1"/>
</dbReference>
<evidence type="ECO:0000256" key="1">
    <source>
        <dbReference type="ARBA" id="ARBA00022614"/>
    </source>
</evidence>
<evidence type="ECO:0000256" key="2">
    <source>
        <dbReference type="ARBA" id="ARBA00022737"/>
    </source>
</evidence>
<protein>
    <submittedName>
        <fullName evidence="6">LRR receptor-like serine/threonine-protein kinase GSO1 (Protein GASSHO 1) (Protein SCHENGEN 3)</fullName>
    </submittedName>
</protein>
<gene>
    <name evidence="6" type="ORF">SCF082_LOCUS18768</name>
</gene>